<dbReference type="InterPro" id="IPR044925">
    <property type="entry name" value="His-Me_finger_sf"/>
</dbReference>
<protein>
    <submittedName>
        <fullName evidence="7">Endonuclease</fullName>
    </submittedName>
</protein>
<dbReference type="PANTHER" id="PTHR33607:SF2">
    <property type="entry name" value="ENDONUCLEASE-1"/>
    <property type="match status" value="1"/>
</dbReference>
<dbReference type="PROSITE" id="PS51257">
    <property type="entry name" value="PROKAR_LIPOPROTEIN"/>
    <property type="match status" value="1"/>
</dbReference>
<name>A0ABU3CAQ0_9FLAO</name>
<dbReference type="InterPro" id="IPR007346">
    <property type="entry name" value="Endonuclease-I"/>
</dbReference>
<dbReference type="Pfam" id="PF04231">
    <property type="entry name" value="Endonuclease_1"/>
    <property type="match status" value="1"/>
</dbReference>
<evidence type="ECO:0000259" key="6">
    <source>
        <dbReference type="Pfam" id="PF00932"/>
    </source>
</evidence>
<evidence type="ECO:0000256" key="3">
    <source>
        <dbReference type="ARBA" id="ARBA00022801"/>
    </source>
</evidence>
<proteinExistence type="inferred from homology"/>
<evidence type="ECO:0000256" key="2">
    <source>
        <dbReference type="ARBA" id="ARBA00022722"/>
    </source>
</evidence>
<gene>
    <name evidence="7" type="ORF">RM553_10570</name>
</gene>
<feature type="region of interest" description="Disordered" evidence="4">
    <location>
        <begin position="275"/>
        <end position="316"/>
    </location>
</feature>
<dbReference type="PANTHER" id="PTHR33607">
    <property type="entry name" value="ENDONUCLEASE-1"/>
    <property type="match status" value="1"/>
</dbReference>
<dbReference type="RefSeq" id="WP_311534891.1">
    <property type="nucleotide sequence ID" value="NZ_JAVRHQ010000011.1"/>
</dbReference>
<keyword evidence="5" id="KW-0732">Signal</keyword>
<keyword evidence="8" id="KW-1185">Reference proteome</keyword>
<dbReference type="Pfam" id="PF00932">
    <property type="entry name" value="LTD"/>
    <property type="match status" value="1"/>
</dbReference>
<accession>A0ABU3CAQ0</accession>
<dbReference type="EMBL" id="JAVRHQ010000011">
    <property type="protein sequence ID" value="MDT0643272.1"/>
    <property type="molecule type" value="Genomic_DNA"/>
</dbReference>
<keyword evidence="3" id="KW-0378">Hydrolase</keyword>
<evidence type="ECO:0000313" key="8">
    <source>
        <dbReference type="Proteomes" id="UP001262889"/>
    </source>
</evidence>
<feature type="compositionally biased region" description="Acidic residues" evidence="4">
    <location>
        <begin position="281"/>
        <end position="313"/>
    </location>
</feature>
<evidence type="ECO:0000256" key="1">
    <source>
        <dbReference type="ARBA" id="ARBA00006429"/>
    </source>
</evidence>
<sequence>MISKTKFLIFFSLCVFAACSSDDDNNIVDTTDPDPVEEGPGEDPGFLIPEDIAAYYADVDFSLAAEDLEQELTELSNARHTITLSYTDRHDYLYNANEDPENSANVVLVYSSESRDKREYISSANPYSPQTFNTEHIYPQSYLNSDDVKADLHNLEPGDQNVNSSRENYPFADGEGSYHLVNNSAWYPGENWTGDIARIIMYMNLTYGESFSDVGSMDLFLKWNRQDPVSVLEVQRNNAIESAQGNRNPFIDNPYLATLIWGGEDAVNTWTEDYAGPVSEDYTEDTTGEDNDDEDENENPEEGDGDEDGEETGGDNQDTVLLFSEYVEGSGNNKALEIVNLSEEAIDLEAAGYSIMKQSNGSGDWGNKLSLTGTLEAGDVLVIINSQSELQKLLDEADIRQNGAPVDFNGNDAVGLFKNDELTDIIGVFNDDADYAKDTTLRRKAEITVPVTTYDAEQWETFERNTVDGIGTY</sequence>
<reference evidence="7 8" key="1">
    <citation type="submission" date="2023-09" db="EMBL/GenBank/DDBJ databases">
        <authorList>
            <person name="Rey-Velasco X."/>
        </authorList>
    </citation>
    <scope>NUCLEOTIDE SEQUENCE [LARGE SCALE GENOMIC DNA]</scope>
    <source>
        <strain evidence="7 8">F363</strain>
    </source>
</reference>
<dbReference type="Proteomes" id="UP001262889">
    <property type="component" value="Unassembled WGS sequence"/>
</dbReference>
<keyword evidence="2" id="KW-0540">Nuclease</keyword>
<dbReference type="InterPro" id="IPR001322">
    <property type="entry name" value="Lamin_tail_dom"/>
</dbReference>
<evidence type="ECO:0000256" key="4">
    <source>
        <dbReference type="SAM" id="MobiDB-lite"/>
    </source>
</evidence>
<feature type="signal peptide" evidence="5">
    <location>
        <begin position="1"/>
        <end position="17"/>
    </location>
</feature>
<feature type="chain" id="PRO_5046943936" evidence="5">
    <location>
        <begin position="18"/>
        <end position="473"/>
    </location>
</feature>
<feature type="domain" description="LTD" evidence="6">
    <location>
        <begin position="321"/>
        <end position="427"/>
    </location>
</feature>
<dbReference type="SUPFAM" id="SSF54060">
    <property type="entry name" value="His-Me finger endonucleases"/>
    <property type="match status" value="1"/>
</dbReference>
<evidence type="ECO:0000313" key="7">
    <source>
        <dbReference type="EMBL" id="MDT0643272.1"/>
    </source>
</evidence>
<evidence type="ECO:0000256" key="5">
    <source>
        <dbReference type="SAM" id="SignalP"/>
    </source>
</evidence>
<comment type="caution">
    <text evidence="7">The sequence shown here is derived from an EMBL/GenBank/DDBJ whole genome shotgun (WGS) entry which is preliminary data.</text>
</comment>
<dbReference type="GO" id="GO:0004519">
    <property type="term" value="F:endonuclease activity"/>
    <property type="evidence" value="ECO:0007669"/>
    <property type="project" value="UniProtKB-KW"/>
</dbReference>
<comment type="similarity">
    <text evidence="1">Belongs to the EndA/NucM nuclease family.</text>
</comment>
<organism evidence="7 8">
    <name type="scientific">Autumnicola tepida</name>
    <dbReference type="NCBI Taxonomy" id="3075595"/>
    <lineage>
        <taxon>Bacteria</taxon>
        <taxon>Pseudomonadati</taxon>
        <taxon>Bacteroidota</taxon>
        <taxon>Flavobacteriia</taxon>
        <taxon>Flavobacteriales</taxon>
        <taxon>Flavobacteriaceae</taxon>
        <taxon>Autumnicola</taxon>
    </lineage>
</organism>
<keyword evidence="7" id="KW-0255">Endonuclease</keyword>